<dbReference type="Proteomes" id="UP000237222">
    <property type="component" value="Unassembled WGS sequence"/>
</dbReference>
<accession>A0A2S4HFF1</accession>
<gene>
    <name evidence="2" type="ORF">C0068_10860</name>
</gene>
<feature type="region of interest" description="Disordered" evidence="1">
    <location>
        <begin position="63"/>
        <end position="90"/>
    </location>
</feature>
<feature type="compositionally biased region" description="Basic and acidic residues" evidence="1">
    <location>
        <begin position="170"/>
        <end position="181"/>
    </location>
</feature>
<protein>
    <submittedName>
        <fullName evidence="2">Uncharacterized protein</fullName>
    </submittedName>
</protein>
<sequence length="251" mass="28056">MIGNKNKSKSTKTPLAELQNLQSELHSLREKHIAALESELLVLEREEVSQKARIDKTRDLLSQAKQRLKDQQNAKPSIQSRTQASIDTHQNNYDSYQTELASLRGKIFEQKLNIRKEKAVLKAIIDTEKTLKPKEKAPTSAKSSKAPSSITKPAPKAAAPKTKKPSPSPNKKEDAAKKTDVEATPQEIKQEVENKPITPPPVVAKEQAAPEKPQVIEKPYAPPKRRVRRMSDIPSHPEKAADRLASLFDDF</sequence>
<reference evidence="2 3" key="1">
    <citation type="submission" date="2018-01" db="EMBL/GenBank/DDBJ databases">
        <authorList>
            <person name="Yu X.-D."/>
        </authorList>
    </citation>
    <scope>NUCLEOTIDE SEQUENCE [LARGE SCALE GENOMIC DNA]</scope>
    <source>
        <strain evidence="2 3">ZX-21</strain>
    </source>
</reference>
<dbReference type="AlphaFoldDB" id="A0A2S4HFF1"/>
<feature type="region of interest" description="Disordered" evidence="1">
    <location>
        <begin position="127"/>
        <end position="251"/>
    </location>
</feature>
<evidence type="ECO:0000256" key="1">
    <source>
        <dbReference type="SAM" id="MobiDB-lite"/>
    </source>
</evidence>
<feature type="compositionally biased region" description="Polar residues" evidence="1">
    <location>
        <begin position="73"/>
        <end position="90"/>
    </location>
</feature>
<dbReference type="RefSeq" id="WP_103684516.1">
    <property type="nucleotide sequence ID" value="NZ_PQGG01000026.1"/>
</dbReference>
<organism evidence="2 3">
    <name type="scientific">Zhongshania marina</name>
    <dbReference type="NCBI Taxonomy" id="2304603"/>
    <lineage>
        <taxon>Bacteria</taxon>
        <taxon>Pseudomonadati</taxon>
        <taxon>Pseudomonadota</taxon>
        <taxon>Gammaproteobacteria</taxon>
        <taxon>Cellvibrionales</taxon>
        <taxon>Spongiibacteraceae</taxon>
        <taxon>Zhongshania</taxon>
    </lineage>
</organism>
<feature type="compositionally biased region" description="Low complexity" evidence="1">
    <location>
        <begin position="138"/>
        <end position="160"/>
    </location>
</feature>
<dbReference type="OrthoDB" id="5741015at2"/>
<feature type="compositionally biased region" description="Basic and acidic residues" evidence="1">
    <location>
        <begin position="229"/>
        <end position="242"/>
    </location>
</feature>
<evidence type="ECO:0000313" key="2">
    <source>
        <dbReference type="EMBL" id="POP52698.1"/>
    </source>
</evidence>
<feature type="compositionally biased region" description="Basic and acidic residues" evidence="1">
    <location>
        <begin position="127"/>
        <end position="137"/>
    </location>
</feature>
<dbReference type="EMBL" id="PQGG01000026">
    <property type="protein sequence ID" value="POP52698.1"/>
    <property type="molecule type" value="Genomic_DNA"/>
</dbReference>
<comment type="caution">
    <text evidence="2">The sequence shown here is derived from an EMBL/GenBank/DDBJ whole genome shotgun (WGS) entry which is preliminary data.</text>
</comment>
<evidence type="ECO:0000313" key="3">
    <source>
        <dbReference type="Proteomes" id="UP000237222"/>
    </source>
</evidence>
<proteinExistence type="predicted"/>
<name>A0A2S4HFF1_9GAMM</name>